<dbReference type="RefSeq" id="WP_253749948.1">
    <property type="nucleotide sequence ID" value="NZ_JAMZDZ010000001.1"/>
</dbReference>
<evidence type="ECO:0000256" key="2">
    <source>
        <dbReference type="SAM" id="Phobius"/>
    </source>
</evidence>
<keyword evidence="2" id="KW-0472">Membrane</keyword>
<sequence length="160" mass="16858">MPNSDDPTVPVHGQAAVPTTVQEYPVTAVPYPTPPRRPAVKILTGVVVVLVVLVTAVTGYFVSADKAHREREDQLAVQVADGQRKVQEMQAEVAAAKAEAEAAKAQAANTSEGSDTNKVQQLNSCTDALKSVLGARSGADFAKAYKAMQELCKIAGIPLF</sequence>
<organism evidence="3 4">
    <name type="scientific">Hamadaea flava</name>
    <dbReference type="NCBI Taxonomy" id="1742688"/>
    <lineage>
        <taxon>Bacteria</taxon>
        <taxon>Bacillati</taxon>
        <taxon>Actinomycetota</taxon>
        <taxon>Actinomycetes</taxon>
        <taxon>Micromonosporales</taxon>
        <taxon>Micromonosporaceae</taxon>
        <taxon>Hamadaea</taxon>
    </lineage>
</organism>
<keyword evidence="2" id="KW-0812">Transmembrane</keyword>
<keyword evidence="4" id="KW-1185">Reference proteome</keyword>
<keyword evidence="2" id="KW-1133">Transmembrane helix</keyword>
<evidence type="ECO:0000313" key="4">
    <source>
        <dbReference type="Proteomes" id="UP001595816"/>
    </source>
</evidence>
<name>A0ABV8LND3_9ACTN</name>
<evidence type="ECO:0000313" key="3">
    <source>
        <dbReference type="EMBL" id="MFC4132058.1"/>
    </source>
</evidence>
<evidence type="ECO:0000256" key="1">
    <source>
        <dbReference type="SAM" id="Coils"/>
    </source>
</evidence>
<gene>
    <name evidence="3" type="ORF">ACFOZ4_15720</name>
</gene>
<reference evidence="4" key="1">
    <citation type="journal article" date="2019" name="Int. J. Syst. Evol. Microbiol.">
        <title>The Global Catalogue of Microorganisms (GCM) 10K type strain sequencing project: providing services to taxonomists for standard genome sequencing and annotation.</title>
        <authorList>
            <consortium name="The Broad Institute Genomics Platform"/>
            <consortium name="The Broad Institute Genome Sequencing Center for Infectious Disease"/>
            <person name="Wu L."/>
            <person name="Ma J."/>
        </authorList>
    </citation>
    <scope>NUCLEOTIDE SEQUENCE [LARGE SCALE GENOMIC DNA]</scope>
    <source>
        <strain evidence="4">CGMCC 4.7289</strain>
    </source>
</reference>
<protein>
    <submittedName>
        <fullName evidence="3">Uncharacterized protein</fullName>
    </submittedName>
</protein>
<proteinExistence type="predicted"/>
<dbReference type="Proteomes" id="UP001595816">
    <property type="component" value="Unassembled WGS sequence"/>
</dbReference>
<keyword evidence="1" id="KW-0175">Coiled coil</keyword>
<dbReference type="EMBL" id="JBHSAY010000008">
    <property type="protein sequence ID" value="MFC4132058.1"/>
    <property type="molecule type" value="Genomic_DNA"/>
</dbReference>
<feature type="coiled-coil region" evidence="1">
    <location>
        <begin position="79"/>
        <end position="108"/>
    </location>
</feature>
<feature type="transmembrane region" description="Helical" evidence="2">
    <location>
        <begin position="42"/>
        <end position="62"/>
    </location>
</feature>
<accession>A0ABV8LND3</accession>
<comment type="caution">
    <text evidence="3">The sequence shown here is derived from an EMBL/GenBank/DDBJ whole genome shotgun (WGS) entry which is preliminary data.</text>
</comment>